<protein>
    <submittedName>
        <fullName evidence="3">Putative auto-transporter adhesin, head GIN domain</fullName>
    </submittedName>
</protein>
<organism evidence="3 5">
    <name type="scientific">Bacteroides xylanisolvens</name>
    <dbReference type="NCBI Taxonomy" id="371601"/>
    <lineage>
        <taxon>Bacteria</taxon>
        <taxon>Pseudomonadati</taxon>
        <taxon>Bacteroidota</taxon>
        <taxon>Bacteroidia</taxon>
        <taxon>Bacteroidales</taxon>
        <taxon>Bacteroidaceae</taxon>
        <taxon>Bacteroides</taxon>
    </lineage>
</organism>
<feature type="chain" id="PRO_5014250968" evidence="1">
    <location>
        <begin position="24"/>
        <end position="208"/>
    </location>
</feature>
<evidence type="ECO:0000256" key="1">
    <source>
        <dbReference type="SAM" id="SignalP"/>
    </source>
</evidence>
<feature type="signal peptide" evidence="1">
    <location>
        <begin position="1"/>
        <end position="23"/>
    </location>
</feature>
<dbReference type="RefSeq" id="WP_004326571.1">
    <property type="nucleotide sequence ID" value="NZ_CP045612.1"/>
</dbReference>
<evidence type="ECO:0000313" key="3">
    <source>
        <dbReference type="EMBL" id="SEA35492.1"/>
    </source>
</evidence>
<dbReference type="InterPro" id="IPR021255">
    <property type="entry name" value="DUF2807"/>
</dbReference>
<dbReference type="AlphaFoldDB" id="A0A174BP06"/>
<dbReference type="Gene3D" id="2.160.20.120">
    <property type="match status" value="1"/>
</dbReference>
<dbReference type="PANTHER" id="PTHR39200:SF1">
    <property type="entry name" value="AUTO-TRANSPORTER ADHESIN HEAD GIN DOMAIN-CONTAINING PROTEIN-RELATED"/>
    <property type="match status" value="1"/>
</dbReference>
<sequence length="208" mass="22592">MTKNIFIVAIAVLLSVAFCSLSAQNVSKDYNVDEFSAINLQSVGNIIFTQSAGCSCRLEGPSEFVEKTRVTVKNGTLVISYKDRNARNIKNLICYITAPDLSKVKIDGVGNFDAKEELKLKNIAFELDGVGNCNVKSLYCDELKLDVDGVGNMKLNVDCSTIKAKVDGVGNITVSGKADAAFFKRDGVGKINSKNLKCKDVTKKGWNF</sequence>
<keyword evidence="1" id="KW-0732">Signal</keyword>
<reference evidence="5 6" key="1">
    <citation type="submission" date="2016-10" db="EMBL/GenBank/DDBJ databases">
        <authorList>
            <person name="de Groot N.N."/>
        </authorList>
    </citation>
    <scope>NUCLEOTIDE SEQUENCE [LARGE SCALE GENOMIC DNA]</scope>
    <source>
        <strain evidence="4 6">NLAE-zl-C202</strain>
        <strain evidence="3 5">NLAE-zl-G339</strain>
    </source>
</reference>
<dbReference type="Proteomes" id="UP000183766">
    <property type="component" value="Unassembled WGS sequence"/>
</dbReference>
<gene>
    <name evidence="3" type="ORF">SAMN04487924_10569</name>
    <name evidence="4" type="ORF">SAMN05216250_14417</name>
</gene>
<dbReference type="EMBL" id="FNRP01000005">
    <property type="protein sequence ID" value="SEA35492.1"/>
    <property type="molecule type" value="Genomic_DNA"/>
</dbReference>
<evidence type="ECO:0000313" key="5">
    <source>
        <dbReference type="Proteomes" id="UP000183040"/>
    </source>
</evidence>
<dbReference type="PANTHER" id="PTHR39200">
    <property type="entry name" value="HYPOTHETICAL EXPORTED PROTEIN"/>
    <property type="match status" value="1"/>
</dbReference>
<accession>A0A174BP06</accession>
<evidence type="ECO:0000313" key="6">
    <source>
        <dbReference type="Proteomes" id="UP000183766"/>
    </source>
</evidence>
<evidence type="ECO:0000313" key="4">
    <source>
        <dbReference type="EMBL" id="SFN72290.1"/>
    </source>
</evidence>
<feature type="domain" description="Putative auto-transporter adhesin head GIN" evidence="2">
    <location>
        <begin position="34"/>
        <end position="202"/>
    </location>
</feature>
<proteinExistence type="predicted"/>
<dbReference type="Proteomes" id="UP000183040">
    <property type="component" value="Unassembled WGS sequence"/>
</dbReference>
<name>A0A174BP06_9BACE</name>
<dbReference type="Pfam" id="PF10988">
    <property type="entry name" value="DUF2807"/>
    <property type="match status" value="1"/>
</dbReference>
<dbReference type="EMBL" id="FOUM01000044">
    <property type="protein sequence ID" value="SFN72290.1"/>
    <property type="molecule type" value="Genomic_DNA"/>
</dbReference>
<evidence type="ECO:0000259" key="2">
    <source>
        <dbReference type="Pfam" id="PF10988"/>
    </source>
</evidence>